<evidence type="ECO:0000256" key="1">
    <source>
        <dbReference type="SAM" id="MobiDB-lite"/>
    </source>
</evidence>
<sequence length="83" mass="8671">SSLVSTAGHNFINITNDFSAAGPSNAATSPTAANSSDMPNVEDLIHSNDVDDVGAEADIDNLEYIISVIPIPTTIIYKDHPTS</sequence>
<proteinExistence type="predicted"/>
<dbReference type="EMBL" id="BKCJ011484087">
    <property type="protein sequence ID" value="GFD37316.1"/>
    <property type="molecule type" value="Genomic_DNA"/>
</dbReference>
<evidence type="ECO:0000313" key="2">
    <source>
        <dbReference type="EMBL" id="GFD37316.1"/>
    </source>
</evidence>
<dbReference type="AlphaFoldDB" id="A0A699VVG4"/>
<accession>A0A699VVG4</accession>
<feature type="non-terminal residue" evidence="2">
    <location>
        <position position="1"/>
    </location>
</feature>
<gene>
    <name evidence="2" type="ORF">Tci_909285</name>
</gene>
<organism evidence="2">
    <name type="scientific">Tanacetum cinerariifolium</name>
    <name type="common">Dalmatian daisy</name>
    <name type="synonym">Chrysanthemum cinerariifolium</name>
    <dbReference type="NCBI Taxonomy" id="118510"/>
    <lineage>
        <taxon>Eukaryota</taxon>
        <taxon>Viridiplantae</taxon>
        <taxon>Streptophyta</taxon>
        <taxon>Embryophyta</taxon>
        <taxon>Tracheophyta</taxon>
        <taxon>Spermatophyta</taxon>
        <taxon>Magnoliopsida</taxon>
        <taxon>eudicotyledons</taxon>
        <taxon>Gunneridae</taxon>
        <taxon>Pentapetalae</taxon>
        <taxon>asterids</taxon>
        <taxon>campanulids</taxon>
        <taxon>Asterales</taxon>
        <taxon>Asteraceae</taxon>
        <taxon>Asteroideae</taxon>
        <taxon>Anthemideae</taxon>
        <taxon>Anthemidinae</taxon>
        <taxon>Tanacetum</taxon>
    </lineage>
</organism>
<comment type="caution">
    <text evidence="2">The sequence shown here is derived from an EMBL/GenBank/DDBJ whole genome shotgun (WGS) entry which is preliminary data.</text>
</comment>
<name>A0A699VVG4_TANCI</name>
<feature type="region of interest" description="Disordered" evidence="1">
    <location>
        <begin position="15"/>
        <end position="37"/>
    </location>
</feature>
<feature type="compositionally biased region" description="Low complexity" evidence="1">
    <location>
        <begin position="19"/>
        <end position="36"/>
    </location>
</feature>
<protein>
    <submittedName>
        <fullName evidence="2">Uncharacterized protein</fullName>
    </submittedName>
</protein>
<reference evidence="2" key="1">
    <citation type="journal article" date="2019" name="Sci. Rep.">
        <title>Draft genome of Tanacetum cinerariifolium, the natural source of mosquito coil.</title>
        <authorList>
            <person name="Yamashiro T."/>
            <person name="Shiraishi A."/>
            <person name="Satake H."/>
            <person name="Nakayama K."/>
        </authorList>
    </citation>
    <scope>NUCLEOTIDE SEQUENCE</scope>
</reference>